<evidence type="ECO:0000313" key="2">
    <source>
        <dbReference type="EMBL" id="KAK5974317.1"/>
    </source>
</evidence>
<dbReference type="InterPro" id="IPR002557">
    <property type="entry name" value="Chitin-bd_dom"/>
</dbReference>
<comment type="caution">
    <text evidence="2">The sequence shown here is derived from an EMBL/GenBank/DDBJ whole genome shotgun (WGS) entry which is preliminary data.</text>
</comment>
<organism evidence="2 3">
    <name type="scientific">Trichostrongylus colubriformis</name>
    <name type="common">Black scour worm</name>
    <dbReference type="NCBI Taxonomy" id="6319"/>
    <lineage>
        <taxon>Eukaryota</taxon>
        <taxon>Metazoa</taxon>
        <taxon>Ecdysozoa</taxon>
        <taxon>Nematoda</taxon>
        <taxon>Chromadorea</taxon>
        <taxon>Rhabditida</taxon>
        <taxon>Rhabditina</taxon>
        <taxon>Rhabditomorpha</taxon>
        <taxon>Strongyloidea</taxon>
        <taxon>Trichostrongylidae</taxon>
        <taxon>Trichostrongylus</taxon>
    </lineage>
</organism>
<dbReference type="GO" id="GO:0005576">
    <property type="term" value="C:extracellular region"/>
    <property type="evidence" value="ECO:0007669"/>
    <property type="project" value="InterPro"/>
</dbReference>
<dbReference type="AlphaFoldDB" id="A0AAN8F8S8"/>
<accession>A0AAN8F8S8</accession>
<sequence>CKDRTLNQINEETKQLVEADSFCANGAGIYRSQCSDNHCSRQALVCHPNKRDAIPLLCPAGYVLTQTLECVPAPRKCTSELMLATPIRQLFLQRACEAASTYISKTAQKGQTHCASWYVMCQPRPYVVYCAHGEIFDGLQKRCRKWTSSDACVMAGICRKHEWKSIPLGKCESHYIFCEGSVGKLYTCGEGMVFNGTYCSPRNTIRGCAACSPGHMRPVSSCDEV</sequence>
<dbReference type="GO" id="GO:0008061">
    <property type="term" value="F:chitin binding"/>
    <property type="evidence" value="ECO:0007669"/>
    <property type="project" value="InterPro"/>
</dbReference>
<dbReference type="PROSITE" id="PS50940">
    <property type="entry name" value="CHIT_BIND_II"/>
    <property type="match status" value="2"/>
</dbReference>
<reference evidence="2 3" key="1">
    <citation type="submission" date="2019-10" db="EMBL/GenBank/DDBJ databases">
        <title>Assembly and Annotation for the nematode Trichostrongylus colubriformis.</title>
        <authorList>
            <person name="Martin J."/>
        </authorList>
    </citation>
    <scope>NUCLEOTIDE SEQUENCE [LARGE SCALE GENOMIC DNA]</scope>
    <source>
        <strain evidence="2">G859</strain>
        <tissue evidence="2">Whole worm</tissue>
    </source>
</reference>
<evidence type="ECO:0000259" key="1">
    <source>
        <dbReference type="PROSITE" id="PS50940"/>
    </source>
</evidence>
<evidence type="ECO:0000313" key="3">
    <source>
        <dbReference type="Proteomes" id="UP001331761"/>
    </source>
</evidence>
<feature type="non-terminal residue" evidence="2">
    <location>
        <position position="1"/>
    </location>
</feature>
<feature type="domain" description="Chitin-binding type-2" evidence="1">
    <location>
        <begin position="155"/>
        <end position="210"/>
    </location>
</feature>
<dbReference type="EMBL" id="WIXE01014420">
    <property type="protein sequence ID" value="KAK5974317.1"/>
    <property type="molecule type" value="Genomic_DNA"/>
</dbReference>
<protein>
    <recommendedName>
        <fullName evidence="1">Chitin-binding type-2 domain-containing protein</fullName>
    </recommendedName>
</protein>
<name>A0AAN8F8S8_TRICO</name>
<gene>
    <name evidence="2" type="ORF">GCK32_016953</name>
</gene>
<dbReference type="Proteomes" id="UP001331761">
    <property type="component" value="Unassembled WGS sequence"/>
</dbReference>
<feature type="domain" description="Chitin-binding type-2" evidence="1">
    <location>
        <begin position="93"/>
        <end position="154"/>
    </location>
</feature>
<keyword evidence="3" id="KW-1185">Reference proteome</keyword>
<dbReference type="SMART" id="SM00494">
    <property type="entry name" value="ChtBD2"/>
    <property type="match status" value="1"/>
</dbReference>
<proteinExistence type="predicted"/>